<keyword evidence="5" id="KW-0653">Protein transport</keyword>
<dbReference type="PANTHER" id="PTHR30290">
    <property type="entry name" value="PERIPLASMIC BINDING COMPONENT OF ABC TRANSPORTER"/>
    <property type="match status" value="1"/>
</dbReference>
<protein>
    <submittedName>
        <fullName evidence="9">Peptide ABC transporter substrate-binding protein</fullName>
    </submittedName>
</protein>
<dbReference type="GO" id="GO:1904680">
    <property type="term" value="F:peptide transmembrane transporter activity"/>
    <property type="evidence" value="ECO:0007669"/>
    <property type="project" value="TreeGrafter"/>
</dbReference>
<dbReference type="Gene3D" id="3.10.105.10">
    <property type="entry name" value="Dipeptide-binding Protein, Domain 3"/>
    <property type="match status" value="1"/>
</dbReference>
<evidence type="ECO:0000313" key="10">
    <source>
        <dbReference type="Proteomes" id="UP000270678"/>
    </source>
</evidence>
<gene>
    <name evidence="9" type="ORF">EI981_15065</name>
</gene>
<dbReference type="RefSeq" id="WP_126999457.1">
    <property type="nucleotide sequence ID" value="NZ_CP034346.1"/>
</dbReference>
<comment type="subcellular location">
    <subcellularLocation>
        <location evidence="1">Cell envelope</location>
    </subcellularLocation>
</comment>
<dbReference type="EMBL" id="CP034346">
    <property type="protein sequence ID" value="AZS15630.1"/>
    <property type="molecule type" value="Genomic_DNA"/>
</dbReference>
<dbReference type="PIRSF" id="PIRSF002741">
    <property type="entry name" value="MppA"/>
    <property type="match status" value="1"/>
</dbReference>
<reference evidence="10" key="1">
    <citation type="submission" date="2018-12" db="EMBL/GenBank/DDBJ databases">
        <title>Complete genome sequence of Paenibacillus sp. MBLB1234.</title>
        <authorList>
            <person name="Nam Y.-D."/>
            <person name="Kang J."/>
            <person name="Chung W.-H."/>
            <person name="Park Y.S."/>
        </authorList>
    </citation>
    <scope>NUCLEOTIDE SEQUENCE [LARGE SCALE GENOMIC DNA]</scope>
    <source>
        <strain evidence="10">MBLB1234</strain>
    </source>
</reference>
<dbReference type="GO" id="GO:0030288">
    <property type="term" value="C:outer membrane-bounded periplasmic space"/>
    <property type="evidence" value="ECO:0007669"/>
    <property type="project" value="UniProtKB-ARBA"/>
</dbReference>
<dbReference type="Pfam" id="PF00496">
    <property type="entry name" value="SBP_bac_5"/>
    <property type="match status" value="1"/>
</dbReference>
<comment type="similarity">
    <text evidence="2">Belongs to the bacterial solute-binding protein 5 family.</text>
</comment>
<evidence type="ECO:0000256" key="2">
    <source>
        <dbReference type="ARBA" id="ARBA00005695"/>
    </source>
</evidence>
<evidence type="ECO:0000256" key="5">
    <source>
        <dbReference type="ARBA" id="ARBA00022856"/>
    </source>
</evidence>
<feature type="signal peptide" evidence="7">
    <location>
        <begin position="1"/>
        <end position="23"/>
    </location>
</feature>
<evidence type="ECO:0000259" key="8">
    <source>
        <dbReference type="Pfam" id="PF00496"/>
    </source>
</evidence>
<evidence type="ECO:0000256" key="3">
    <source>
        <dbReference type="ARBA" id="ARBA00022448"/>
    </source>
</evidence>
<dbReference type="OrthoDB" id="9801912at2"/>
<accession>A0A3S9UZC8</accession>
<dbReference type="SUPFAM" id="SSF53850">
    <property type="entry name" value="Periplasmic binding protein-like II"/>
    <property type="match status" value="1"/>
</dbReference>
<dbReference type="InterPro" id="IPR000914">
    <property type="entry name" value="SBP_5_dom"/>
</dbReference>
<evidence type="ECO:0000256" key="1">
    <source>
        <dbReference type="ARBA" id="ARBA00004196"/>
    </source>
</evidence>
<feature type="chain" id="PRO_5039168310" evidence="7">
    <location>
        <begin position="24"/>
        <end position="568"/>
    </location>
</feature>
<dbReference type="GO" id="GO:0015833">
    <property type="term" value="P:peptide transport"/>
    <property type="evidence" value="ECO:0007669"/>
    <property type="project" value="UniProtKB-KW"/>
</dbReference>
<dbReference type="Gene3D" id="3.90.76.10">
    <property type="entry name" value="Dipeptide-binding Protein, Domain 1"/>
    <property type="match status" value="1"/>
</dbReference>
<keyword evidence="10" id="KW-1185">Reference proteome</keyword>
<dbReference type="PROSITE" id="PS51257">
    <property type="entry name" value="PROKAR_LIPOPROTEIN"/>
    <property type="match status" value="1"/>
</dbReference>
<dbReference type="Proteomes" id="UP000270678">
    <property type="component" value="Chromosome"/>
</dbReference>
<evidence type="ECO:0000256" key="6">
    <source>
        <dbReference type="SAM" id="MobiDB-lite"/>
    </source>
</evidence>
<organism evidence="9 10">
    <name type="scientific">Paenibacillus lutimineralis</name>
    <dbReference type="NCBI Taxonomy" id="2707005"/>
    <lineage>
        <taxon>Bacteria</taxon>
        <taxon>Bacillati</taxon>
        <taxon>Bacillota</taxon>
        <taxon>Bacilli</taxon>
        <taxon>Bacillales</taxon>
        <taxon>Paenibacillaceae</taxon>
        <taxon>Paenibacillus</taxon>
    </lineage>
</organism>
<keyword evidence="3" id="KW-0813">Transport</keyword>
<evidence type="ECO:0000313" key="9">
    <source>
        <dbReference type="EMBL" id="AZS15630.1"/>
    </source>
</evidence>
<dbReference type="FunFam" id="3.10.105.10:FF:000001">
    <property type="entry name" value="Oligopeptide ABC transporter, oligopeptide-binding protein"/>
    <property type="match status" value="1"/>
</dbReference>
<dbReference type="InterPro" id="IPR030678">
    <property type="entry name" value="Peptide/Ni-bd"/>
</dbReference>
<evidence type="ECO:0000256" key="7">
    <source>
        <dbReference type="SAM" id="SignalP"/>
    </source>
</evidence>
<feature type="compositionally biased region" description="Polar residues" evidence="6">
    <location>
        <begin position="29"/>
        <end position="50"/>
    </location>
</feature>
<dbReference type="FunFam" id="3.90.76.10:FF:000001">
    <property type="entry name" value="Oligopeptide ABC transporter substrate-binding protein"/>
    <property type="match status" value="1"/>
</dbReference>
<dbReference type="AlphaFoldDB" id="A0A3S9UZC8"/>
<dbReference type="PANTHER" id="PTHR30290:SF79">
    <property type="entry name" value="DIPEPTIDE-BINDING PROTEIN DPPE"/>
    <property type="match status" value="1"/>
</dbReference>
<feature type="region of interest" description="Disordered" evidence="6">
    <location>
        <begin position="23"/>
        <end position="52"/>
    </location>
</feature>
<keyword evidence="4 7" id="KW-0732">Signal</keyword>
<proteinExistence type="inferred from homology"/>
<keyword evidence="5" id="KW-0571">Peptide transport</keyword>
<dbReference type="Gene3D" id="3.40.190.10">
    <property type="entry name" value="Periplasmic binding protein-like II"/>
    <property type="match status" value="1"/>
</dbReference>
<dbReference type="InterPro" id="IPR039424">
    <property type="entry name" value="SBP_5"/>
</dbReference>
<feature type="domain" description="Solute-binding protein family 5" evidence="8">
    <location>
        <begin position="102"/>
        <end position="490"/>
    </location>
</feature>
<evidence type="ECO:0000256" key="4">
    <source>
        <dbReference type="ARBA" id="ARBA00022729"/>
    </source>
</evidence>
<dbReference type="GO" id="GO:0043190">
    <property type="term" value="C:ATP-binding cassette (ABC) transporter complex"/>
    <property type="evidence" value="ECO:0007669"/>
    <property type="project" value="InterPro"/>
</dbReference>
<dbReference type="CDD" id="cd08504">
    <property type="entry name" value="PBP2_OppA"/>
    <property type="match status" value="1"/>
</dbReference>
<dbReference type="KEGG" id="plut:EI981_15065"/>
<sequence>MQKKRKSILALLIIMAISATMSACGGSGKDTNSSAPPKTNNEKPANQTSGDKTEAVKEQVFRFNLHSNPPTLDPGIAQDNVGFAVLTGLYEGLARSDENGKAIPGIAEKWDISPDGLKYTFYLRKDAKWSNGDPVTAADFEFAWKRVLDPKTEPAPPYAYQMYYIKGAEAYNTGKSTDPNSVSVKAVDANTLEVELEHSTPYFLGLLSFSTYFPVHSSVKDNPKWASDASTIISNGPFKISEWKQQSSLEMVKNENYYAKDEIKFTKVQMTMVDDAGSELNMYETDQLDFAGMPTGRIPNEQIPIMKQTKPDELNIKGIASTYYYLFNNQQKPFDNVNIRKALAMVIDRQLIVDKVTLGGQLPAFGIVAPGIAGENGEFRSEHKDDYFKENVEEAKALLQKGLSEAGLSAMPEFTLIYNTDESHKKVAEAIVDMWSKNLGLKVKIENQEFGVFLKNRTALNYQMSRAGWQTDYNDPMSFLDLYMTGSGNNDIGYSNPEYDKLVNEAKQSQDNKQRMELMAQAEKILIEQDQAILPLYYYTNIALQKPNLKGVYIDYQGNIIYNRGYYE</sequence>
<name>A0A3S9UZC8_9BACL</name>